<dbReference type="Gene3D" id="3.20.20.140">
    <property type="entry name" value="Metal-dependent hydrolases"/>
    <property type="match status" value="1"/>
</dbReference>
<dbReference type="PANTHER" id="PTHR22642">
    <property type="entry name" value="IMIDAZOLONEPROPIONASE"/>
    <property type="match status" value="1"/>
</dbReference>
<evidence type="ECO:0000313" key="2">
    <source>
        <dbReference type="EMBL" id="KAF4617162.1"/>
    </source>
</evidence>
<evidence type="ECO:0000313" key="3">
    <source>
        <dbReference type="Proteomes" id="UP000521872"/>
    </source>
</evidence>
<dbReference type="Pfam" id="PF07969">
    <property type="entry name" value="Amidohydro_3"/>
    <property type="match status" value="1"/>
</dbReference>
<dbReference type="AlphaFoldDB" id="A0A8H4QTP2"/>
<protein>
    <recommendedName>
        <fullName evidence="1">Amidohydrolase 3 domain-containing protein</fullName>
    </recommendedName>
</protein>
<feature type="domain" description="Amidohydrolase 3" evidence="1">
    <location>
        <begin position="63"/>
        <end position="542"/>
    </location>
</feature>
<comment type="caution">
    <text evidence="2">The sequence shown here is derived from an EMBL/GenBank/DDBJ whole genome shotgun (WGS) entry which is preliminary data.</text>
</comment>
<dbReference type="SUPFAM" id="SSF51338">
    <property type="entry name" value="Composite domain of metallo-dependent hydrolases"/>
    <property type="match status" value="1"/>
</dbReference>
<dbReference type="SUPFAM" id="SSF51556">
    <property type="entry name" value="Metallo-dependent hydrolases"/>
    <property type="match status" value="1"/>
</dbReference>
<proteinExistence type="predicted"/>
<dbReference type="Proteomes" id="UP000521872">
    <property type="component" value="Unassembled WGS sequence"/>
</dbReference>
<dbReference type="CDD" id="cd01300">
    <property type="entry name" value="YtcJ_like"/>
    <property type="match status" value="1"/>
</dbReference>
<organism evidence="2 3">
    <name type="scientific">Agrocybe pediades</name>
    <dbReference type="NCBI Taxonomy" id="84607"/>
    <lineage>
        <taxon>Eukaryota</taxon>
        <taxon>Fungi</taxon>
        <taxon>Dikarya</taxon>
        <taxon>Basidiomycota</taxon>
        <taxon>Agaricomycotina</taxon>
        <taxon>Agaricomycetes</taxon>
        <taxon>Agaricomycetidae</taxon>
        <taxon>Agaricales</taxon>
        <taxon>Agaricineae</taxon>
        <taxon>Strophariaceae</taxon>
        <taxon>Agrocybe</taxon>
    </lineage>
</organism>
<dbReference type="InterPro" id="IPR033932">
    <property type="entry name" value="YtcJ-like"/>
</dbReference>
<keyword evidence="3" id="KW-1185">Reference proteome</keyword>
<dbReference type="PANTHER" id="PTHR22642:SF2">
    <property type="entry name" value="PROTEIN LONG AFTER FAR-RED 3"/>
    <property type="match status" value="1"/>
</dbReference>
<dbReference type="InterPro" id="IPR011059">
    <property type="entry name" value="Metal-dep_hydrolase_composite"/>
</dbReference>
<reference evidence="2 3" key="1">
    <citation type="submission" date="2019-12" db="EMBL/GenBank/DDBJ databases">
        <authorList>
            <person name="Floudas D."/>
            <person name="Bentzer J."/>
            <person name="Ahren D."/>
            <person name="Johansson T."/>
            <person name="Persson P."/>
            <person name="Tunlid A."/>
        </authorList>
    </citation>
    <scope>NUCLEOTIDE SEQUENCE [LARGE SCALE GENOMIC DNA]</scope>
    <source>
        <strain evidence="2 3">CBS 102.39</strain>
    </source>
</reference>
<evidence type="ECO:0000259" key="1">
    <source>
        <dbReference type="Pfam" id="PF07969"/>
    </source>
</evidence>
<dbReference type="Gene3D" id="2.30.40.10">
    <property type="entry name" value="Urease, subunit C, domain 1"/>
    <property type="match status" value="1"/>
</dbReference>
<dbReference type="InterPro" id="IPR032466">
    <property type="entry name" value="Metal_Hydrolase"/>
</dbReference>
<name>A0A8H4QTP2_9AGAR</name>
<dbReference type="EMBL" id="JAACJL010000030">
    <property type="protein sequence ID" value="KAF4617162.1"/>
    <property type="molecule type" value="Genomic_DNA"/>
</dbReference>
<sequence>MAVRDGLIGRTGDIREFSTSPVVKLLPHAIADYVLGRNLFEQMLPAWFANSLRRMRVVYLPSGATVVPGLSDAHAHIIENGYMMNLPLSSAESAQGVVQLLKNYVLSHPDIMNDTTRWIEGMGWDHTKWPDARYPTADDLDQEPLLKNCLIALSRIDGHSRWVSFAVMKLIPHLPEKVDGGLIVRDESGEPTGIFVDNAMDLLPIPQWTENQMSKFFNMTITEALSVGLTSIHDADTSPARIQFYRNMAEQGNLPIRLYLMAYIESTEYWGNKITPLINYGRKRRLNLRSVKLFADGNAALLQPYSDEPETFGLMRYDEKTLKQLIQRFWADGWQTAVHCVGDRANKALLDIFEEIIAQGGNVSTWRPRIEHALILTCHDLERIGRLGVIPSVQPTAATTDMWYAETRLGAERLQSSYAYQTLRSTAPQNILPFGSDMPVEGVKPLLGFYAAISRLSVEGTSPHGSGGWFPNERLTREQALKGMTRTLDAAYASFSEDMLGSLAPGKRADFVIFDKNIMTIPQEEILSAKVLATVIDGEVVYGSF</sequence>
<accession>A0A8H4QTP2</accession>
<gene>
    <name evidence="2" type="ORF">D9613_005991</name>
</gene>
<dbReference type="Gene3D" id="3.10.310.70">
    <property type="match status" value="1"/>
</dbReference>
<dbReference type="GO" id="GO:0016810">
    <property type="term" value="F:hydrolase activity, acting on carbon-nitrogen (but not peptide) bonds"/>
    <property type="evidence" value="ECO:0007669"/>
    <property type="project" value="InterPro"/>
</dbReference>
<dbReference type="InterPro" id="IPR013108">
    <property type="entry name" value="Amidohydro_3"/>
</dbReference>